<name>A0AAU8PP72_CORPS</name>
<dbReference type="EMBL" id="CP003540">
    <property type="protein sequence ID" value="AFK17549.1"/>
    <property type="molecule type" value="Genomic_DNA"/>
</dbReference>
<dbReference type="PANTHER" id="PTHR30535">
    <property type="entry name" value="VITAMIN B12-BINDING PROTEIN"/>
    <property type="match status" value="1"/>
</dbReference>
<dbReference type="InterPro" id="IPR002491">
    <property type="entry name" value="ABC_transptr_periplasmic_BD"/>
</dbReference>
<dbReference type="Pfam" id="PF01497">
    <property type="entry name" value="Peripla_BP_2"/>
    <property type="match status" value="1"/>
</dbReference>
<sequence>MISFFSCRRRMLVSTSVVVAAGLTLSACSNTGDNKTDSSANASQAVSVENCGVKVSLSAPAHRLVSVEQGTTETLLAFDVQKDIVGVGHTKDHYWKRYEDRAKNLPVISDSVPNAEAIRGVDPDLVLSPFASVWTESGSGTREEYSKLGVGTFTTNVECSKPEEDPYMVLERDYEQLGVLLGKESRAKELIEEQHAAVKAAKDANVNSHKSVGYLYSIFDNAPYVAGNYGIPSAISAATGSTNVFAGIEEAWPQISWEAFADADPDVIVLVDLPGRGSPGDLATEKIAALKSNPATRNMKAVQGEKFIVVPGAGLSPGARSIEPLEIVGKKLAEMK</sequence>
<organism evidence="4 5">
    <name type="scientific">Corynebacterium pseudotuberculosis 258</name>
    <dbReference type="NCBI Taxonomy" id="1168865"/>
    <lineage>
        <taxon>Bacteria</taxon>
        <taxon>Bacillati</taxon>
        <taxon>Actinomycetota</taxon>
        <taxon>Actinomycetes</taxon>
        <taxon>Mycobacteriales</taxon>
        <taxon>Corynebacteriaceae</taxon>
        <taxon>Corynebacterium</taxon>
    </lineage>
</organism>
<dbReference type="Proteomes" id="UP000006465">
    <property type="component" value="Chromosome"/>
</dbReference>
<reference evidence="4 5" key="1">
    <citation type="journal article" date="2013" name="J. Biotechnol.">
        <title>Genome sequence of Corynebacterium pseudotuberculosis biovar equi strain 258 and prediction of antigenic targets to improve biotechnological vaccine production.</title>
        <authorList>
            <person name="Soares S.C."/>
            <person name="Trost E."/>
            <person name="Ramos R.T."/>
            <person name="Carneiro A.R."/>
            <person name="Santos A.R."/>
            <person name="Pinto A.C."/>
            <person name="Barbosa E."/>
            <person name="Aburjaile F."/>
            <person name="Ali A."/>
            <person name="Diniz C.A."/>
            <person name="Hassan S.S."/>
            <person name="Fiaux K."/>
            <person name="Guimaraes L.C."/>
            <person name="Bakhtiar S.M."/>
            <person name="Pereira U."/>
            <person name="Almeida S.S."/>
            <person name="Abreu V.A."/>
            <person name="Rocha F.S."/>
            <person name="Dorella F.A."/>
            <person name="Miyoshi A."/>
            <person name="Silva A."/>
            <person name="Azevedo V."/>
            <person name="Tauch A."/>
        </authorList>
    </citation>
    <scope>NUCLEOTIDE SEQUENCE [LARGE SCALE GENOMIC DNA]</scope>
    <source>
        <strain evidence="4 5">258</strain>
    </source>
</reference>
<comment type="similarity">
    <text evidence="1">Belongs to the bacterial solute-binding protein 8 family.</text>
</comment>
<evidence type="ECO:0000313" key="5">
    <source>
        <dbReference type="Proteomes" id="UP000006465"/>
    </source>
</evidence>
<dbReference type="KEGG" id="coe:CP258_09900"/>
<feature type="signal peptide" evidence="2">
    <location>
        <begin position="1"/>
        <end position="20"/>
    </location>
</feature>
<dbReference type="PROSITE" id="PS50983">
    <property type="entry name" value="FE_B12_PBP"/>
    <property type="match status" value="1"/>
</dbReference>
<keyword evidence="2" id="KW-0732">Signal</keyword>
<dbReference type="Gene3D" id="3.40.50.1980">
    <property type="entry name" value="Nitrogenase molybdenum iron protein domain"/>
    <property type="match status" value="2"/>
</dbReference>
<accession>A0AAU8PP72</accession>
<proteinExistence type="inferred from homology"/>
<evidence type="ECO:0000259" key="3">
    <source>
        <dbReference type="PROSITE" id="PS50983"/>
    </source>
</evidence>
<feature type="chain" id="PRO_5043919354" evidence="2">
    <location>
        <begin position="21"/>
        <end position="336"/>
    </location>
</feature>
<evidence type="ECO:0000313" key="4">
    <source>
        <dbReference type="EMBL" id="AFK17549.1"/>
    </source>
</evidence>
<dbReference type="InterPro" id="IPR050902">
    <property type="entry name" value="ABC_Transporter_SBP"/>
</dbReference>
<dbReference type="RefSeq" id="WP_014367730.1">
    <property type="nucleotide sequence ID" value="NC_017945.3"/>
</dbReference>
<evidence type="ECO:0000256" key="2">
    <source>
        <dbReference type="SAM" id="SignalP"/>
    </source>
</evidence>
<evidence type="ECO:0000256" key="1">
    <source>
        <dbReference type="ARBA" id="ARBA00008814"/>
    </source>
</evidence>
<gene>
    <name evidence="4" type="ORF">CP258_09900</name>
</gene>
<dbReference type="PANTHER" id="PTHR30535:SF7">
    <property type="entry name" value="IRON(III) DICITRATE-BINDING PROTEIN"/>
    <property type="match status" value="1"/>
</dbReference>
<dbReference type="AlphaFoldDB" id="A0AAU8PP72"/>
<feature type="domain" description="Fe/B12 periplasmic-binding" evidence="3">
    <location>
        <begin position="63"/>
        <end position="336"/>
    </location>
</feature>
<protein>
    <submittedName>
        <fullName evidence="4">ABC transporter substrate-binding protein</fullName>
    </submittedName>
</protein>
<dbReference type="SUPFAM" id="SSF53807">
    <property type="entry name" value="Helical backbone' metal receptor"/>
    <property type="match status" value="1"/>
</dbReference>